<evidence type="ECO:0000256" key="11">
    <source>
        <dbReference type="SAM" id="SignalP"/>
    </source>
</evidence>
<dbReference type="AlphaFoldDB" id="A0AAE0KAK3"/>
<protein>
    <recommendedName>
        <fullName evidence="12">CFEM domain-containing protein</fullName>
    </recommendedName>
</protein>
<dbReference type="GO" id="GO:0046872">
    <property type="term" value="F:metal ion binding"/>
    <property type="evidence" value="ECO:0007669"/>
    <property type="project" value="UniProtKB-UniRule"/>
</dbReference>
<sequence length="202" mass="20994">MRTGIHIFTALALMRLAAAAELSSAEICQDFCTTSSFIRNLPMPNCGSNHADFWKCICQQEQFNVAFACCYKVNCGNKSDYDESMDKMKKSCTGYGAPIKLPEILTCADASTTFVVPLTASVTRIAEMVTPSFAGPGTRTTAKGDLTSSSPTPVTVGTSSGTPAVSSSTVAPQLAEMKKLSGGGKVGVGAGVAVLAAMGHFV</sequence>
<keyword evidence="5" id="KW-0336">GPI-anchor</keyword>
<keyword evidence="9" id="KW-0408">Iron</keyword>
<feature type="binding site" description="axial binding residue" evidence="9">
    <location>
        <position position="52"/>
    </location>
    <ligand>
        <name>heme</name>
        <dbReference type="ChEBI" id="CHEBI:30413"/>
    </ligand>
    <ligandPart>
        <name>Fe</name>
        <dbReference type="ChEBI" id="CHEBI:18248"/>
    </ligandPart>
</feature>
<reference evidence="13" key="1">
    <citation type="journal article" date="2023" name="Mol. Phylogenet. Evol.">
        <title>Genome-scale phylogeny and comparative genomics of the fungal order Sordariales.</title>
        <authorList>
            <person name="Hensen N."/>
            <person name="Bonometti L."/>
            <person name="Westerberg I."/>
            <person name="Brannstrom I.O."/>
            <person name="Guillou S."/>
            <person name="Cros-Aarteil S."/>
            <person name="Calhoun S."/>
            <person name="Haridas S."/>
            <person name="Kuo A."/>
            <person name="Mondo S."/>
            <person name="Pangilinan J."/>
            <person name="Riley R."/>
            <person name="LaButti K."/>
            <person name="Andreopoulos B."/>
            <person name="Lipzen A."/>
            <person name="Chen C."/>
            <person name="Yan M."/>
            <person name="Daum C."/>
            <person name="Ng V."/>
            <person name="Clum A."/>
            <person name="Steindorff A."/>
            <person name="Ohm R.A."/>
            <person name="Martin F."/>
            <person name="Silar P."/>
            <person name="Natvig D.O."/>
            <person name="Lalanne C."/>
            <person name="Gautier V."/>
            <person name="Ament-Velasquez S.L."/>
            <person name="Kruys A."/>
            <person name="Hutchinson M.I."/>
            <person name="Powell A.J."/>
            <person name="Barry K."/>
            <person name="Miller A.N."/>
            <person name="Grigoriev I.V."/>
            <person name="Debuchy R."/>
            <person name="Gladieux P."/>
            <person name="Hiltunen Thoren M."/>
            <person name="Johannesson H."/>
        </authorList>
    </citation>
    <scope>NUCLEOTIDE SEQUENCE</scope>
    <source>
        <strain evidence="13">CBS 232.78</strain>
    </source>
</reference>
<keyword evidence="9" id="KW-0349">Heme</keyword>
<accession>A0AAE0KAK3</accession>
<feature type="compositionally biased region" description="Low complexity" evidence="10">
    <location>
        <begin position="147"/>
        <end position="163"/>
    </location>
</feature>
<dbReference type="PROSITE" id="PS52012">
    <property type="entry name" value="CFEM"/>
    <property type="match status" value="1"/>
</dbReference>
<feature type="domain" description="CFEM" evidence="12">
    <location>
        <begin position="1"/>
        <end position="121"/>
    </location>
</feature>
<comment type="similarity">
    <text evidence="3">Belongs to the RBT5 family.</text>
</comment>
<comment type="caution">
    <text evidence="9">Lacks conserved residue(s) required for the propagation of feature annotation.</text>
</comment>
<keyword evidence="4" id="KW-0964">Secreted</keyword>
<evidence type="ECO:0000256" key="3">
    <source>
        <dbReference type="ARBA" id="ARBA00010031"/>
    </source>
</evidence>
<reference evidence="13" key="2">
    <citation type="submission" date="2023-06" db="EMBL/GenBank/DDBJ databases">
        <authorList>
            <consortium name="Lawrence Berkeley National Laboratory"/>
            <person name="Haridas S."/>
            <person name="Hensen N."/>
            <person name="Bonometti L."/>
            <person name="Westerberg I."/>
            <person name="Brannstrom I.O."/>
            <person name="Guillou S."/>
            <person name="Cros-Aarteil S."/>
            <person name="Calhoun S."/>
            <person name="Kuo A."/>
            <person name="Mondo S."/>
            <person name="Pangilinan J."/>
            <person name="Riley R."/>
            <person name="LaButti K."/>
            <person name="Andreopoulos B."/>
            <person name="Lipzen A."/>
            <person name="Chen C."/>
            <person name="Yanf M."/>
            <person name="Daum C."/>
            <person name="Ng V."/>
            <person name="Clum A."/>
            <person name="Steindorff A."/>
            <person name="Ohm R."/>
            <person name="Martin F."/>
            <person name="Silar P."/>
            <person name="Natvig D."/>
            <person name="Lalanne C."/>
            <person name="Gautier V."/>
            <person name="Ament-velasquez S.L."/>
            <person name="Kruys A."/>
            <person name="Hutchinson M.I."/>
            <person name="Powell A.J."/>
            <person name="Barry K."/>
            <person name="Miller A.N."/>
            <person name="Grigoriev I.V."/>
            <person name="Debuchy R."/>
            <person name="Gladieux P."/>
            <person name="Thoren M.H."/>
            <person name="Johannesson H."/>
        </authorList>
    </citation>
    <scope>NUCLEOTIDE SEQUENCE</scope>
    <source>
        <strain evidence="13">CBS 232.78</strain>
    </source>
</reference>
<evidence type="ECO:0000256" key="7">
    <source>
        <dbReference type="ARBA" id="ARBA00023157"/>
    </source>
</evidence>
<evidence type="ECO:0000256" key="8">
    <source>
        <dbReference type="ARBA" id="ARBA00023288"/>
    </source>
</evidence>
<keyword evidence="5" id="KW-0472">Membrane</keyword>
<gene>
    <name evidence="13" type="ORF">B0H63DRAFT_563989</name>
</gene>
<evidence type="ECO:0000259" key="12">
    <source>
        <dbReference type="PROSITE" id="PS52012"/>
    </source>
</evidence>
<dbReference type="EMBL" id="JAULSW010000008">
    <property type="protein sequence ID" value="KAK3372592.1"/>
    <property type="molecule type" value="Genomic_DNA"/>
</dbReference>
<evidence type="ECO:0000256" key="2">
    <source>
        <dbReference type="ARBA" id="ARBA00004613"/>
    </source>
</evidence>
<evidence type="ECO:0000256" key="6">
    <source>
        <dbReference type="ARBA" id="ARBA00022729"/>
    </source>
</evidence>
<evidence type="ECO:0000256" key="10">
    <source>
        <dbReference type="SAM" id="MobiDB-lite"/>
    </source>
</evidence>
<keyword evidence="5" id="KW-0325">Glycoprotein</keyword>
<keyword evidence="8" id="KW-0449">Lipoprotein</keyword>
<evidence type="ECO:0000256" key="1">
    <source>
        <dbReference type="ARBA" id="ARBA00004589"/>
    </source>
</evidence>
<evidence type="ECO:0000256" key="4">
    <source>
        <dbReference type="ARBA" id="ARBA00022525"/>
    </source>
</evidence>
<evidence type="ECO:0000313" key="13">
    <source>
        <dbReference type="EMBL" id="KAK3372592.1"/>
    </source>
</evidence>
<dbReference type="GO" id="GO:0005576">
    <property type="term" value="C:extracellular region"/>
    <property type="evidence" value="ECO:0007669"/>
    <property type="project" value="UniProtKB-SubCell"/>
</dbReference>
<feature type="region of interest" description="Disordered" evidence="10">
    <location>
        <begin position="134"/>
        <end position="167"/>
    </location>
</feature>
<evidence type="ECO:0000256" key="5">
    <source>
        <dbReference type="ARBA" id="ARBA00022622"/>
    </source>
</evidence>
<dbReference type="GO" id="GO:0098552">
    <property type="term" value="C:side of membrane"/>
    <property type="evidence" value="ECO:0007669"/>
    <property type="project" value="UniProtKB-KW"/>
</dbReference>
<evidence type="ECO:0000256" key="9">
    <source>
        <dbReference type="PROSITE-ProRule" id="PRU01356"/>
    </source>
</evidence>
<keyword evidence="6 11" id="KW-0732">Signal</keyword>
<organism evidence="13 14">
    <name type="scientific">Podospora didyma</name>
    <dbReference type="NCBI Taxonomy" id="330526"/>
    <lineage>
        <taxon>Eukaryota</taxon>
        <taxon>Fungi</taxon>
        <taxon>Dikarya</taxon>
        <taxon>Ascomycota</taxon>
        <taxon>Pezizomycotina</taxon>
        <taxon>Sordariomycetes</taxon>
        <taxon>Sordariomycetidae</taxon>
        <taxon>Sordariales</taxon>
        <taxon>Podosporaceae</taxon>
        <taxon>Podospora</taxon>
    </lineage>
</organism>
<comment type="subcellular location">
    <subcellularLocation>
        <location evidence="1">Membrane</location>
        <topology evidence="1">Lipid-anchor</topology>
        <topology evidence="1">GPI-anchor</topology>
    </subcellularLocation>
    <subcellularLocation>
        <location evidence="2">Secreted</location>
    </subcellularLocation>
</comment>
<dbReference type="Proteomes" id="UP001285441">
    <property type="component" value="Unassembled WGS sequence"/>
</dbReference>
<keyword evidence="9" id="KW-0479">Metal-binding</keyword>
<evidence type="ECO:0000313" key="14">
    <source>
        <dbReference type="Proteomes" id="UP001285441"/>
    </source>
</evidence>
<feature type="chain" id="PRO_5042182897" description="CFEM domain-containing protein" evidence="11">
    <location>
        <begin position="20"/>
        <end position="202"/>
    </location>
</feature>
<keyword evidence="14" id="KW-1185">Reference proteome</keyword>
<dbReference type="InterPro" id="IPR008427">
    <property type="entry name" value="Extracellular_membr_CFEM_dom"/>
</dbReference>
<proteinExistence type="inferred from homology"/>
<feature type="signal peptide" evidence="11">
    <location>
        <begin position="1"/>
        <end position="19"/>
    </location>
</feature>
<comment type="caution">
    <text evidence="13">The sequence shown here is derived from an EMBL/GenBank/DDBJ whole genome shotgun (WGS) entry which is preliminary data.</text>
</comment>
<keyword evidence="7" id="KW-1015">Disulfide bond</keyword>
<name>A0AAE0KAK3_9PEZI</name>